<proteinExistence type="inferred from homology"/>
<evidence type="ECO:0000256" key="1">
    <source>
        <dbReference type="ARBA" id="ARBA00007468"/>
    </source>
</evidence>
<keyword evidence="3" id="KW-0072">Autophagy</keyword>
<feature type="domain" description="Epg5-like central TPR repeats" evidence="5">
    <location>
        <begin position="1764"/>
        <end position="1958"/>
    </location>
</feature>
<evidence type="ECO:0000259" key="6">
    <source>
        <dbReference type="Pfam" id="PF26573"/>
    </source>
</evidence>
<dbReference type="Pfam" id="PF26103">
    <property type="entry name" value="TPR_Epg5"/>
    <property type="match status" value="1"/>
</dbReference>
<sequence>MSKEEVKGEESIMSYLLQTETDSSPRDLNVVAMLHHYWGQKQVQRSKGSSGDSNGSLGDGDVHAESLILYESAPTPGPPYVCYVTLPGGSCFGNYKVCDSQAEARRDAARVALMNSLVNELPCRCIDAQFITQSLQQAATHCAVSMEDVCDSSTSLGTYSLLLHSYIGRTMLEFQEMMTVFQLLHWNGTLKALRKRQYSRQSVISYYSQRGLDEHMRSSLALDWLGREQRSPGRLGEELQVAQRELVLARRRGIELRFYKEKTDILSLALSQTYIHHMPDAFSQTPVPTDQQEQLPLHRLYHQDTAVQRKPAEVNTRSTAPPAAPDDATSSEFTEIPLSSPYQSPEEERHEPDAQLQTTTHPSDELSEELEASSSHTLAASLSNVASQSKQTKPNPGDLTESSRDEGAARQDEEHKATDETTNLVKDTQRWNLVQFQIPNAPTAPALYPCLATLEESSEIHLCEANVKNPEWEPAVLSLPEQESSPPSLQLESVAEISRSKLYPQLPKTAPEMQPFTPEQLSVWEPAGGLRTWFESVEGVCADQSKVCGYHRFQQADFSEGVLTELRKLFEARSELLHQKPLKEAISVLFSFTRRVLDDTQFQTDVHHWLERLVAVLLHSGGSDERLFLLCHLLCCPAGVGKWAAHFLQVWGTSCGVQQFMQALTILMSPVRHRAELLGHLKPCESQSSTASGPGSGNWTLVDEGGEEDEDPESSWLLLCEEDLISLLTQFPFQQLYSHMLGINTRGGYEAQTGSSQKMMRVFGFASSLIEVLALGLQAYNRARYRQLVKRIGRMIRLLEYDYFFLRAVLHVLRNKRLGIWLFMSEMPYGTLSSSMLWKVLYVMQCAETAELETLSNTCDTHSCMMGLRDPQHQQRFEHWLCEVNSSDGISLLTALAQMATPTRHSDPSFITTISLLIYQVSYVSVSTRETYSKVGRELLASIATVHPYIISVLLERLRETIKTVALYLCKELPLSLWRPTHEEICVIGAWLLQHPLAAVENRLACVILEGLNWGYTQDGSLALSPSLHSEVALLVAEAYQKYLTDKPYSGLISEGLKQVSYLASVLRLGVSPEASFNQWAWQLLLRLKLHANAQNPKGACLEHFCSDGVDLLKSLIQSRHLKAAVHLLDNILPPTYPLSFYLLNNSQFVSCIQLFLQYDSVCPQGVTQQVTHRVAPLLTGATYGDNIRLLNSVIQNHVVESSLPSRVGVAAVLEFWVRILIQQNFWFRDKTVLFLMDQLCCAAFQHHQEECVQRLLYHEHKNALGYHGDRGLLSSLVDWIAGNATPSFIEGPSLSAEVWFAWLVMNMEGVFEDESQLRRCVENELLSDTNISPDQALKKAQQKLKLPVAPSLLRMQVYRWACQALATPLDHPLLPLVWQKFLQLYLRQPGPEYGLAAGGCIGRRFFQASSQAALLRDLRQRIQEVSNFHHAASQALRELWLEFMDQERLLYDVKEVLSLWEKVRSEPAFLQPKNLDLTEKTNRTNAKDRILSNLQNHPVPHPAPELQKQKAPVAEIPSVCLTDSKAATDLIQTDLSILQEQARIAVAREAQQVALEQELLESLPLLYKNQSEQVTMALECKGKGGQPCQGAANISVTCERVQRQEAMQTQITSLCRDIKKLQTDAVAPPPQSLAQAAVHTENFITTLVNMYKAQRSPAAQHVGVTAFHLIVAYVCEDTLRHPPTRQYLSSCVEILGQVFIQGNADECSRVLRTILDQRRLCPLVAPFFTPNAAPSQLVFLYQDIVMSLDLSSADVVFLLLTKVDETIDWLSDYFLRSRLGNPELRSFGLYSAWTPYVNEVVSLWEHLIGRLINVRLSSCARESVGSSKITKGLFMRGRVCFSDLKCYPWLETEASAAGELVSLYTQLTETLHHKFRERLLPGQRGVLWLCLMQYCESCTAPRTPEYLLYLYHTHLRSLPWRHLHPDTLLMEQLFKVERGSPKSCFLYLGEVLCEVNWLSVLSDHFRATPVSAACPAPPDTHNESHRMLVYLLYMLVFLAKEEQMLSQKDSPLFSLLVQSTSLPCYQVDLTSYQGILGYVSTHYPASLLLAGDSAPQLLLKVLRCAAGLQHSANEVPNTEETLKAGALVRWCVQSLVTLEQGGNISLNSLEAQLETLLEGIVTFNPPETELERRHMAFCGLFSDTLALLNGVGVSTGEALAARVITWLDRKGRGFPILPLLTACSRCLASVRHMTRIMEACITAYFDHVEQESLGWGPVLASLQVPELTVEDFLSESQSGGSFLTLYAFILQRLNTEHTAANERRILALINTWTNQVFPSGPGDEAKLFLWWHKALNLSAEQLQPQSGQTEVSGVVMGLQKLETRLMQLGEERLNSGLLGAIGLGKRSPVSNSFRVVVRSLAAFLSIQVPSEKEIRLQPTSDLQLSAKAQQTLGMLEAMASSKQYAEFEESVTKAAQFIRYPGHCLRDGPRLLALLANLLYPDLRYLHIIH</sequence>
<feature type="compositionally biased region" description="Basic and acidic residues" evidence="4">
    <location>
        <begin position="401"/>
        <end position="419"/>
    </location>
</feature>
<dbReference type="InterPro" id="IPR059030">
    <property type="entry name" value="TPR_Epg5_mid"/>
</dbReference>
<evidence type="ECO:0000256" key="4">
    <source>
        <dbReference type="SAM" id="MobiDB-lite"/>
    </source>
</evidence>
<comment type="similarity">
    <text evidence="2">Belongs to the EPG5 family.</text>
</comment>
<comment type="caution">
    <text evidence="7">The sequence shown here is derived from an EMBL/GenBank/DDBJ whole genome shotgun (WGS) entry which is preliminary data.</text>
</comment>
<evidence type="ECO:0000313" key="7">
    <source>
        <dbReference type="EMBL" id="TWW60092.1"/>
    </source>
</evidence>
<dbReference type="EMBL" id="RHFK02000018">
    <property type="protein sequence ID" value="TWW60092.1"/>
    <property type="molecule type" value="Genomic_DNA"/>
</dbReference>
<evidence type="ECO:0000259" key="5">
    <source>
        <dbReference type="Pfam" id="PF26103"/>
    </source>
</evidence>
<reference evidence="7 8" key="1">
    <citation type="submission" date="2019-04" db="EMBL/GenBank/DDBJ databases">
        <title>Chromosome genome assembly for Takifugu flavidus.</title>
        <authorList>
            <person name="Xiao S."/>
        </authorList>
    </citation>
    <scope>NUCLEOTIDE SEQUENCE [LARGE SCALE GENOMIC DNA]</scope>
    <source>
        <strain evidence="7">HTHZ2018</strain>
        <tissue evidence="7">Muscle</tissue>
    </source>
</reference>
<dbReference type="PANTHER" id="PTHR31139">
    <property type="entry name" value="ECTOPIC P GRANULES PROTEIN 5 HOMOLOG"/>
    <property type="match status" value="1"/>
</dbReference>
<keyword evidence="8" id="KW-1185">Reference proteome</keyword>
<evidence type="ECO:0000313" key="8">
    <source>
        <dbReference type="Proteomes" id="UP000324091"/>
    </source>
</evidence>
<dbReference type="InterPro" id="IPR051436">
    <property type="entry name" value="Autophagy-related_EPG5"/>
</dbReference>
<feature type="compositionally biased region" description="Low complexity" evidence="4">
    <location>
        <begin position="372"/>
        <end position="383"/>
    </location>
</feature>
<dbReference type="Pfam" id="PF26573">
    <property type="entry name" value="TPR_Epg5_2"/>
    <property type="match status" value="1"/>
</dbReference>
<dbReference type="GO" id="GO:0005737">
    <property type="term" value="C:cytoplasm"/>
    <property type="evidence" value="ECO:0007669"/>
    <property type="project" value="TreeGrafter"/>
</dbReference>
<dbReference type="Pfam" id="PF14954">
    <property type="entry name" value="LIX1"/>
    <property type="match status" value="1"/>
</dbReference>
<evidence type="ECO:0000256" key="2">
    <source>
        <dbReference type="ARBA" id="ARBA00010948"/>
    </source>
</evidence>
<evidence type="ECO:0000256" key="3">
    <source>
        <dbReference type="ARBA" id="ARBA00023006"/>
    </source>
</evidence>
<feature type="region of interest" description="Disordered" evidence="4">
    <location>
        <begin position="684"/>
        <end position="710"/>
    </location>
</feature>
<name>A0A5C6MY80_9TELE</name>
<feature type="domain" description="Epg5-like TPR" evidence="6">
    <location>
        <begin position="1313"/>
        <end position="1441"/>
    </location>
</feature>
<dbReference type="GO" id="GO:0097352">
    <property type="term" value="P:autophagosome maturation"/>
    <property type="evidence" value="ECO:0007669"/>
    <property type="project" value="TreeGrafter"/>
</dbReference>
<dbReference type="InterPro" id="IPR058750">
    <property type="entry name" value="TPR_Epg5"/>
</dbReference>
<feature type="compositionally biased region" description="Low complexity" evidence="4">
    <location>
        <begin position="318"/>
        <end position="331"/>
    </location>
</feature>
<feature type="compositionally biased region" description="Polar residues" evidence="4">
    <location>
        <begin position="384"/>
        <end position="394"/>
    </location>
</feature>
<protein>
    <submittedName>
        <fullName evidence="7">Ectopic P granules protein 5-like protein</fullName>
    </submittedName>
</protein>
<feature type="compositionally biased region" description="Polar residues" evidence="4">
    <location>
        <begin position="685"/>
        <end position="699"/>
    </location>
</feature>
<comment type="similarity">
    <text evidence="1">Belongs to the LIX1 family.</text>
</comment>
<organism evidence="7 8">
    <name type="scientific">Takifugu flavidus</name>
    <name type="common">sansaifugu</name>
    <dbReference type="NCBI Taxonomy" id="433684"/>
    <lineage>
        <taxon>Eukaryota</taxon>
        <taxon>Metazoa</taxon>
        <taxon>Chordata</taxon>
        <taxon>Craniata</taxon>
        <taxon>Vertebrata</taxon>
        <taxon>Euteleostomi</taxon>
        <taxon>Actinopterygii</taxon>
        <taxon>Neopterygii</taxon>
        <taxon>Teleostei</taxon>
        <taxon>Neoteleostei</taxon>
        <taxon>Acanthomorphata</taxon>
        <taxon>Eupercaria</taxon>
        <taxon>Tetraodontiformes</taxon>
        <taxon>Tetradontoidea</taxon>
        <taxon>Tetraodontidae</taxon>
        <taxon>Takifugu</taxon>
    </lineage>
</organism>
<dbReference type="Proteomes" id="UP000324091">
    <property type="component" value="Chromosome 5"/>
</dbReference>
<dbReference type="PANTHER" id="PTHR31139:SF4">
    <property type="entry name" value="ECTOPIC P GRANULES PROTEIN 5 HOMOLOG"/>
    <property type="match status" value="1"/>
</dbReference>
<accession>A0A5C6MY80</accession>
<dbReference type="InterPro" id="IPR029270">
    <property type="entry name" value="LIX1"/>
</dbReference>
<gene>
    <name evidence="7" type="ORF">D4764_05G0001820</name>
</gene>
<feature type="region of interest" description="Disordered" evidence="4">
    <location>
        <begin position="307"/>
        <end position="422"/>
    </location>
</feature>